<evidence type="ECO:0000313" key="4">
    <source>
        <dbReference type="EMBL" id="MBK1876177.1"/>
    </source>
</evidence>
<name>A0A934RXI0_9BACT</name>
<dbReference type="RefSeq" id="WP_200354394.1">
    <property type="nucleotide sequence ID" value="NZ_JAENIL010000007.1"/>
</dbReference>
<feature type="modified residue" description="4-aspartylphosphate" evidence="2">
    <location>
        <position position="61"/>
    </location>
</feature>
<dbReference type="Pfam" id="PF00072">
    <property type="entry name" value="Response_reg"/>
    <property type="match status" value="1"/>
</dbReference>
<dbReference type="AlphaFoldDB" id="A0A934RXI0"/>
<dbReference type="InterPro" id="IPR001789">
    <property type="entry name" value="Sig_transdc_resp-reg_receiver"/>
</dbReference>
<dbReference type="SUPFAM" id="SSF52172">
    <property type="entry name" value="CheY-like"/>
    <property type="match status" value="1"/>
</dbReference>
<dbReference type="PANTHER" id="PTHR44591:SF3">
    <property type="entry name" value="RESPONSE REGULATORY DOMAIN-CONTAINING PROTEIN"/>
    <property type="match status" value="1"/>
</dbReference>
<feature type="domain" description="Response regulatory" evidence="3">
    <location>
        <begin position="5"/>
        <end position="129"/>
    </location>
</feature>
<accession>A0A934RXI0</accession>
<evidence type="ECO:0000313" key="5">
    <source>
        <dbReference type="Proteomes" id="UP000617628"/>
    </source>
</evidence>
<dbReference type="PROSITE" id="PS50110">
    <property type="entry name" value="RESPONSE_REGULATORY"/>
    <property type="match status" value="1"/>
</dbReference>
<dbReference type="GO" id="GO:0000160">
    <property type="term" value="P:phosphorelay signal transduction system"/>
    <property type="evidence" value="ECO:0007669"/>
    <property type="project" value="InterPro"/>
</dbReference>
<evidence type="ECO:0000256" key="2">
    <source>
        <dbReference type="PROSITE-ProRule" id="PRU00169"/>
    </source>
</evidence>
<organism evidence="4 5">
    <name type="scientific">Pelagicoccus mobilis</name>
    <dbReference type="NCBI Taxonomy" id="415221"/>
    <lineage>
        <taxon>Bacteria</taxon>
        <taxon>Pseudomonadati</taxon>
        <taxon>Verrucomicrobiota</taxon>
        <taxon>Opitutia</taxon>
        <taxon>Puniceicoccales</taxon>
        <taxon>Pelagicoccaceae</taxon>
        <taxon>Pelagicoccus</taxon>
    </lineage>
</organism>
<keyword evidence="1 2" id="KW-0597">Phosphoprotein</keyword>
<comment type="caution">
    <text evidence="4">The sequence shown here is derived from an EMBL/GenBank/DDBJ whole genome shotgun (WGS) entry which is preliminary data.</text>
</comment>
<keyword evidence="5" id="KW-1185">Reference proteome</keyword>
<sequence length="165" mass="18388">MNQIYILCVDDEADVLEAVERDLATMEEVFPLEIASSADEARQVLERIDAQGAELGLIFCDHVMPKETGGEFLSWLDGQPQWKRSRKALLTGQAGLEATVSAINNAGLDFYVSKPWTQEGLLQAAKRLLTDYVISRNIDPLPYMSILDATRLAEHSYKRGLISDT</sequence>
<dbReference type="InterPro" id="IPR011006">
    <property type="entry name" value="CheY-like_superfamily"/>
</dbReference>
<proteinExistence type="predicted"/>
<dbReference type="Proteomes" id="UP000617628">
    <property type="component" value="Unassembled WGS sequence"/>
</dbReference>
<dbReference type="PANTHER" id="PTHR44591">
    <property type="entry name" value="STRESS RESPONSE REGULATOR PROTEIN 1"/>
    <property type="match status" value="1"/>
</dbReference>
<dbReference type="InterPro" id="IPR050595">
    <property type="entry name" value="Bact_response_regulator"/>
</dbReference>
<evidence type="ECO:0000256" key="1">
    <source>
        <dbReference type="ARBA" id="ARBA00022553"/>
    </source>
</evidence>
<reference evidence="4" key="1">
    <citation type="submission" date="2021-01" db="EMBL/GenBank/DDBJ databases">
        <title>Modified the classification status of verrucomicrobia.</title>
        <authorList>
            <person name="Feng X."/>
        </authorList>
    </citation>
    <scope>NUCLEOTIDE SEQUENCE</scope>
    <source>
        <strain evidence="4">KCTC 13126</strain>
    </source>
</reference>
<evidence type="ECO:0000259" key="3">
    <source>
        <dbReference type="PROSITE" id="PS50110"/>
    </source>
</evidence>
<protein>
    <submittedName>
        <fullName evidence="4">Response regulator</fullName>
    </submittedName>
</protein>
<dbReference type="EMBL" id="JAENIL010000007">
    <property type="protein sequence ID" value="MBK1876177.1"/>
    <property type="molecule type" value="Genomic_DNA"/>
</dbReference>
<gene>
    <name evidence="4" type="ORF">JIN87_04815</name>
</gene>
<dbReference type="Gene3D" id="3.40.50.2300">
    <property type="match status" value="1"/>
</dbReference>
<dbReference type="SMART" id="SM00448">
    <property type="entry name" value="REC"/>
    <property type="match status" value="1"/>
</dbReference>